<organism evidence="1 2">
    <name type="scientific">Vibrio chemaguriensis</name>
    <dbReference type="NCBI Taxonomy" id="2527672"/>
    <lineage>
        <taxon>Bacteria</taxon>
        <taxon>Pseudomonadati</taxon>
        <taxon>Pseudomonadota</taxon>
        <taxon>Gammaproteobacteria</taxon>
        <taxon>Vibrionales</taxon>
        <taxon>Vibrionaceae</taxon>
        <taxon>Vibrio</taxon>
    </lineage>
</organism>
<name>A0ABX1HUY5_9VIBR</name>
<evidence type="ECO:0000313" key="1">
    <source>
        <dbReference type="EMBL" id="NKJ67679.1"/>
    </source>
</evidence>
<dbReference type="RefSeq" id="WP_085344671.1">
    <property type="nucleotide sequence ID" value="NZ_SHOE01000006.1"/>
</dbReference>
<evidence type="ECO:0000313" key="2">
    <source>
        <dbReference type="Proteomes" id="UP000778757"/>
    </source>
</evidence>
<accession>A0ABX1HUY5</accession>
<gene>
    <name evidence="1" type="ORF">EX191_07730</name>
</gene>
<dbReference type="Proteomes" id="UP000778757">
    <property type="component" value="Unassembled WGS sequence"/>
</dbReference>
<proteinExistence type="predicted"/>
<dbReference type="EMBL" id="SHOE01000006">
    <property type="protein sequence ID" value="NKJ67679.1"/>
    <property type="molecule type" value="Genomic_DNA"/>
</dbReference>
<comment type="caution">
    <text evidence="1">The sequence shown here is derived from an EMBL/GenBank/DDBJ whole genome shotgun (WGS) entry which is preliminary data.</text>
</comment>
<protein>
    <submittedName>
        <fullName evidence="1">Uncharacterized protein</fullName>
    </submittedName>
</protein>
<keyword evidence="2" id="KW-1185">Reference proteome</keyword>
<reference evidence="1 2" key="1">
    <citation type="journal article" date="2019" name="Curr. Microbiol.">
        <title>Vibrio chemaguriensis sp. nov., from Sundarbans, Bay of Bengal.</title>
        <authorList>
            <person name="Ghosh A."/>
            <person name="Bhadury P."/>
        </authorList>
    </citation>
    <scope>NUCLEOTIDE SEQUENCE [LARGE SCALE GENOMIC DNA]</scope>
    <source>
        <strain evidence="1 2">Iso1</strain>
    </source>
</reference>
<sequence length="95" mass="10969">MSNAIKIFSDMYSSSMFESYVSNIREDVFSHLTDTVTLFAALALPLAQQTFQWASDKYSSEHLVDFIESNSPIHPKKLNRRLILYVVDGRRTQHI</sequence>